<dbReference type="Proteomes" id="UP000193411">
    <property type="component" value="Unassembled WGS sequence"/>
</dbReference>
<gene>
    <name evidence="2" type="ORF">BCR44DRAFT_1436089</name>
</gene>
<feature type="compositionally biased region" description="Polar residues" evidence="1">
    <location>
        <begin position="9"/>
        <end position="23"/>
    </location>
</feature>
<evidence type="ECO:0000313" key="3">
    <source>
        <dbReference type="Proteomes" id="UP000193411"/>
    </source>
</evidence>
<organism evidence="2 3">
    <name type="scientific">Catenaria anguillulae PL171</name>
    <dbReference type="NCBI Taxonomy" id="765915"/>
    <lineage>
        <taxon>Eukaryota</taxon>
        <taxon>Fungi</taxon>
        <taxon>Fungi incertae sedis</taxon>
        <taxon>Blastocladiomycota</taxon>
        <taxon>Blastocladiomycetes</taxon>
        <taxon>Blastocladiales</taxon>
        <taxon>Catenariaceae</taxon>
        <taxon>Catenaria</taxon>
    </lineage>
</organism>
<feature type="non-terminal residue" evidence="2">
    <location>
        <position position="124"/>
    </location>
</feature>
<reference evidence="2 3" key="1">
    <citation type="submission" date="2016-07" db="EMBL/GenBank/DDBJ databases">
        <title>Pervasive Adenine N6-methylation of Active Genes in Fungi.</title>
        <authorList>
            <consortium name="DOE Joint Genome Institute"/>
            <person name="Mondo S.J."/>
            <person name="Dannebaum R.O."/>
            <person name="Kuo R.C."/>
            <person name="Labutti K."/>
            <person name="Haridas S."/>
            <person name="Kuo A."/>
            <person name="Salamov A."/>
            <person name="Ahrendt S.R."/>
            <person name="Lipzen A."/>
            <person name="Sullivan W."/>
            <person name="Andreopoulos W.B."/>
            <person name="Clum A."/>
            <person name="Lindquist E."/>
            <person name="Daum C."/>
            <person name="Ramamoorthy G.K."/>
            <person name="Gryganskyi A."/>
            <person name="Culley D."/>
            <person name="Magnuson J.K."/>
            <person name="James T.Y."/>
            <person name="O'Malley M.A."/>
            <person name="Stajich J.E."/>
            <person name="Spatafora J.W."/>
            <person name="Visel A."/>
            <person name="Grigoriev I.V."/>
        </authorList>
    </citation>
    <scope>NUCLEOTIDE SEQUENCE [LARGE SCALE GENOMIC DNA]</scope>
    <source>
        <strain evidence="2 3">PL171</strain>
    </source>
</reference>
<accession>A0A1Y2HKW9</accession>
<feature type="region of interest" description="Disordered" evidence="1">
    <location>
        <begin position="1"/>
        <end position="39"/>
    </location>
</feature>
<keyword evidence="3" id="KW-1185">Reference proteome</keyword>
<protein>
    <submittedName>
        <fullName evidence="2">Uncharacterized protein</fullName>
    </submittedName>
</protein>
<evidence type="ECO:0000256" key="1">
    <source>
        <dbReference type="SAM" id="MobiDB-lite"/>
    </source>
</evidence>
<name>A0A1Y2HKW9_9FUNG</name>
<dbReference type="EMBL" id="MCFL01000027">
    <property type="protein sequence ID" value="ORZ34624.1"/>
    <property type="molecule type" value="Genomic_DNA"/>
</dbReference>
<evidence type="ECO:0000313" key="2">
    <source>
        <dbReference type="EMBL" id="ORZ34624.1"/>
    </source>
</evidence>
<comment type="caution">
    <text evidence="2">The sequence shown here is derived from an EMBL/GenBank/DDBJ whole genome shotgun (WGS) entry which is preliminary data.</text>
</comment>
<proteinExistence type="predicted"/>
<dbReference type="AlphaFoldDB" id="A0A1Y2HKW9"/>
<sequence>MPRTRAPSVHTSASTMAPRSANATMAGGLSGPWRREPGARRPVDRFSWRLWRCRRSVGRGSRWVPLLFENRLLVFLFSLCLYFVCHVQHVRCILSQMHACGFGVEQRRVDKCIFAFRECQRSQM</sequence>